<keyword evidence="9" id="KW-1185">Reference proteome</keyword>
<dbReference type="RefSeq" id="WP_204732929.1">
    <property type="nucleotide sequence ID" value="NZ_JAVDWE010000002.1"/>
</dbReference>
<dbReference type="GO" id="GO:0018667">
    <property type="term" value="F:cyclohexanone monooxygenase activity"/>
    <property type="evidence" value="ECO:0007669"/>
    <property type="project" value="UniProtKB-EC"/>
</dbReference>
<reference evidence="8 9" key="1">
    <citation type="submission" date="2023-07" db="EMBL/GenBank/DDBJ databases">
        <title>Sorghum-associated microbial communities from plants grown in Nebraska, USA.</title>
        <authorList>
            <person name="Schachtman D."/>
        </authorList>
    </citation>
    <scope>NUCLEOTIDE SEQUENCE [LARGE SCALE GENOMIC DNA]</scope>
    <source>
        <strain evidence="8 9">BE240</strain>
    </source>
</reference>
<comment type="caution">
    <text evidence="8">The sequence shown here is derived from an EMBL/GenBank/DDBJ whole genome shotgun (WGS) entry which is preliminary data.</text>
</comment>
<gene>
    <name evidence="8" type="ORF">J2X09_000918</name>
</gene>
<dbReference type="EC" id="1.14.13.22" evidence="8"/>
<evidence type="ECO:0000256" key="4">
    <source>
        <dbReference type="ARBA" id="ARBA00022827"/>
    </source>
</evidence>
<dbReference type="PRINTS" id="PR00411">
    <property type="entry name" value="PNDRDTASEI"/>
</dbReference>
<keyword evidence="6 8" id="KW-0560">Oxidoreductase</keyword>
<dbReference type="EMBL" id="JAVDWE010000002">
    <property type="protein sequence ID" value="MDR7093186.1"/>
    <property type="molecule type" value="Genomic_DNA"/>
</dbReference>
<dbReference type="InterPro" id="IPR050775">
    <property type="entry name" value="FAD-binding_Monooxygenases"/>
</dbReference>
<evidence type="ECO:0000256" key="2">
    <source>
        <dbReference type="ARBA" id="ARBA00010139"/>
    </source>
</evidence>
<protein>
    <submittedName>
        <fullName evidence="8">Cyclohexanone monooxygenase</fullName>
        <ecNumber evidence="8">1.14.13.22</ecNumber>
    </submittedName>
</protein>
<keyword evidence="5" id="KW-0521">NADP</keyword>
<name>A0ABU1V6U9_9BURK</name>
<comment type="similarity">
    <text evidence="2">Belongs to the FAD-binding monooxygenase family.</text>
</comment>
<keyword evidence="3" id="KW-0285">Flavoprotein</keyword>
<dbReference type="PANTHER" id="PTHR43098">
    <property type="entry name" value="L-ORNITHINE N(5)-MONOOXYGENASE-RELATED"/>
    <property type="match status" value="1"/>
</dbReference>
<dbReference type="PANTHER" id="PTHR43098:SF3">
    <property type="entry name" value="L-ORNITHINE N(5)-MONOOXYGENASE-RELATED"/>
    <property type="match status" value="1"/>
</dbReference>
<keyword evidence="4" id="KW-0274">FAD</keyword>
<evidence type="ECO:0000256" key="5">
    <source>
        <dbReference type="ARBA" id="ARBA00022857"/>
    </source>
</evidence>
<dbReference type="Proteomes" id="UP001265550">
    <property type="component" value="Unassembled WGS sequence"/>
</dbReference>
<comment type="cofactor">
    <cofactor evidence="1">
        <name>FAD</name>
        <dbReference type="ChEBI" id="CHEBI:57692"/>
    </cofactor>
</comment>
<dbReference type="InterPro" id="IPR036188">
    <property type="entry name" value="FAD/NAD-bd_sf"/>
</dbReference>
<evidence type="ECO:0000256" key="6">
    <source>
        <dbReference type="ARBA" id="ARBA00023002"/>
    </source>
</evidence>
<organism evidence="8 9">
    <name type="scientific">Hydrogenophaga laconesensis</name>
    <dbReference type="NCBI Taxonomy" id="1805971"/>
    <lineage>
        <taxon>Bacteria</taxon>
        <taxon>Pseudomonadati</taxon>
        <taxon>Pseudomonadota</taxon>
        <taxon>Betaproteobacteria</taxon>
        <taxon>Burkholderiales</taxon>
        <taxon>Comamonadaceae</taxon>
        <taxon>Hydrogenophaga</taxon>
    </lineage>
</organism>
<accession>A0ABU1V6U9</accession>
<proteinExistence type="inferred from homology"/>
<evidence type="ECO:0000256" key="1">
    <source>
        <dbReference type="ARBA" id="ARBA00001974"/>
    </source>
</evidence>
<dbReference type="Gene3D" id="3.50.50.60">
    <property type="entry name" value="FAD/NAD(P)-binding domain"/>
    <property type="match status" value="2"/>
</dbReference>
<evidence type="ECO:0000256" key="7">
    <source>
        <dbReference type="ARBA" id="ARBA00023033"/>
    </source>
</evidence>
<dbReference type="Pfam" id="PF13738">
    <property type="entry name" value="Pyr_redox_3"/>
    <property type="match status" value="1"/>
</dbReference>
<sequence length="536" mass="59660">MVESVNRLDMLVVGAGFAGIYQLYKAREMGLSVRVLEAGDGVGGTWFWNRYPGARCDVESLDYSYSFSRELEEEWRWSERYAPQAEILRYIEHVVDRFALRDGIQLNARVSSAVFDEARLLWTVRTEQGDAFECTYLVMATGGLSIPQRPQLKGLEDFQGKWYHSAQWPKEGVDFTGQRVALIGTGSSGVQMVPVIADQAARLTVFQRTANFSVPAHNVPFTDVALAAAKARYPDRRAMGREAITGQFLNANTKTAAEMTEEEQRAELEYRWRGAGGGFRMLRTFADQMSNLQTNKMVADFARDRIRAVVKDPAKAELLCPKDDLPFGGKRLCVDSHYYETFNRDHVDIVDAAAHPILEATATGVRTDEREYAVDAIVFATGFDAMSGALKAIDIRGVNGAVLRDKWAHGPTSYLGLGIAGFPNMFVVAGPGSPSVLSNMVHSIETHVDWIMALLRQARAKGVRRIEATQAAEDGWVRRCAEEADKTLYPRANSWYMGANIPGKPRVFMAFVSGVPLYRRIIEDVAARGYDGFEMA</sequence>
<dbReference type="SUPFAM" id="SSF51905">
    <property type="entry name" value="FAD/NAD(P)-binding domain"/>
    <property type="match status" value="2"/>
</dbReference>
<evidence type="ECO:0000313" key="9">
    <source>
        <dbReference type="Proteomes" id="UP001265550"/>
    </source>
</evidence>
<keyword evidence="7 8" id="KW-0503">Monooxygenase</keyword>
<evidence type="ECO:0000313" key="8">
    <source>
        <dbReference type="EMBL" id="MDR7093186.1"/>
    </source>
</evidence>
<evidence type="ECO:0000256" key="3">
    <source>
        <dbReference type="ARBA" id="ARBA00022630"/>
    </source>
</evidence>